<dbReference type="PANTHER" id="PTHR45913:SF5">
    <property type="entry name" value="GENERAL TRANSCRIPTION FACTOR II-I REPEAT DOMAIN-CONTAINING PROTEIN 2A-LIKE PROTEIN"/>
    <property type="match status" value="1"/>
</dbReference>
<proteinExistence type="predicted"/>
<reference evidence="1 2" key="1">
    <citation type="submission" date="2023-02" db="EMBL/GenBank/DDBJ databases">
        <title>LHISI_Scaffold_Assembly.</title>
        <authorList>
            <person name="Stuart O.P."/>
            <person name="Cleave R."/>
            <person name="Magrath M.J.L."/>
            <person name="Mikheyev A.S."/>
        </authorList>
    </citation>
    <scope>NUCLEOTIDE SEQUENCE [LARGE SCALE GENOMIC DNA]</scope>
    <source>
        <strain evidence="1">Daus_M_001</strain>
        <tissue evidence="1">Leg muscle</tissue>
    </source>
</reference>
<evidence type="ECO:0000313" key="2">
    <source>
        <dbReference type="Proteomes" id="UP001159363"/>
    </source>
</evidence>
<protein>
    <submittedName>
        <fullName evidence="1">Uncharacterized protein</fullName>
    </submittedName>
</protein>
<dbReference type="PANTHER" id="PTHR45913">
    <property type="entry name" value="EPM2A-INTERACTING PROTEIN 1"/>
    <property type="match status" value="1"/>
</dbReference>
<evidence type="ECO:0000313" key="1">
    <source>
        <dbReference type="EMBL" id="KAJ8884235.1"/>
    </source>
</evidence>
<dbReference type="EMBL" id="JARBHB010000005">
    <property type="protein sequence ID" value="KAJ8884235.1"/>
    <property type="molecule type" value="Genomic_DNA"/>
</dbReference>
<organism evidence="1 2">
    <name type="scientific">Dryococelus australis</name>
    <dbReference type="NCBI Taxonomy" id="614101"/>
    <lineage>
        <taxon>Eukaryota</taxon>
        <taxon>Metazoa</taxon>
        <taxon>Ecdysozoa</taxon>
        <taxon>Arthropoda</taxon>
        <taxon>Hexapoda</taxon>
        <taxon>Insecta</taxon>
        <taxon>Pterygota</taxon>
        <taxon>Neoptera</taxon>
        <taxon>Polyneoptera</taxon>
        <taxon>Phasmatodea</taxon>
        <taxon>Verophasmatodea</taxon>
        <taxon>Anareolatae</taxon>
        <taxon>Phasmatidae</taxon>
        <taxon>Eurycanthinae</taxon>
        <taxon>Dryococelus</taxon>
    </lineage>
</organism>
<accession>A0ABQ9HIS2</accession>
<keyword evidence="2" id="KW-1185">Reference proteome</keyword>
<comment type="caution">
    <text evidence="1">The sequence shown here is derived from an EMBL/GenBank/DDBJ whole genome shotgun (WGS) entry which is preliminary data.</text>
</comment>
<gene>
    <name evidence="1" type="ORF">PR048_016092</name>
</gene>
<sequence length="159" mass="18703">MSCVMNPVITVVNVIRSHGLKHRQFKSFLVEVESLSPVLPYYTAVVRWLSYGKILSREKTILSVIFTHMAKLFVRNCFFLNNKFNRKLLHTLSAARHWNVNKIQNFDFCFLEKFLEQFSDRFSDLDAHFKAIRIFQNPFSCETDVQPSLQLKLIDLQAK</sequence>
<name>A0ABQ9HIS2_9NEOP</name>
<dbReference type="Proteomes" id="UP001159363">
    <property type="component" value="Chromosome 4"/>
</dbReference>